<dbReference type="PROSITE" id="PS50943">
    <property type="entry name" value="HTH_CROC1"/>
    <property type="match status" value="1"/>
</dbReference>
<comment type="caution">
    <text evidence="2">The sequence shown here is derived from an EMBL/GenBank/DDBJ whole genome shotgun (WGS) entry which is preliminary data.</text>
</comment>
<dbReference type="InterPro" id="IPR010982">
    <property type="entry name" value="Lambda_DNA-bd_dom_sf"/>
</dbReference>
<name>A0A842AKZ3_9LIST</name>
<dbReference type="GO" id="GO:0003677">
    <property type="term" value="F:DNA binding"/>
    <property type="evidence" value="ECO:0007669"/>
    <property type="project" value="InterPro"/>
</dbReference>
<evidence type="ECO:0000313" key="3">
    <source>
        <dbReference type="Proteomes" id="UP000574104"/>
    </source>
</evidence>
<gene>
    <name evidence="2" type="ORF">HB904_09335</name>
</gene>
<proteinExistence type="predicted"/>
<dbReference type="AlphaFoldDB" id="A0A842AKZ3"/>
<dbReference type="Pfam" id="PF01381">
    <property type="entry name" value="HTH_3"/>
    <property type="match status" value="1"/>
</dbReference>
<dbReference type="SMART" id="SM00530">
    <property type="entry name" value="HTH_XRE"/>
    <property type="match status" value="1"/>
</dbReference>
<dbReference type="Gene3D" id="1.10.260.40">
    <property type="entry name" value="lambda repressor-like DNA-binding domains"/>
    <property type="match status" value="1"/>
</dbReference>
<feature type="domain" description="HTH cro/C1-type" evidence="1">
    <location>
        <begin position="16"/>
        <end position="66"/>
    </location>
</feature>
<dbReference type="InterPro" id="IPR001387">
    <property type="entry name" value="Cro/C1-type_HTH"/>
</dbReference>
<sequence length="67" mass="7699">MPVQKLKELVRIGLIQRGISQAELARMMEISPAYLSDILNDNRRGKRADYIKSQVARILKIDMKEVS</sequence>
<protein>
    <submittedName>
        <fullName evidence="2">Helix-turn-helix transcriptional regulator</fullName>
    </submittedName>
</protein>
<dbReference type="Proteomes" id="UP000574104">
    <property type="component" value="Unassembled WGS sequence"/>
</dbReference>
<evidence type="ECO:0000313" key="2">
    <source>
        <dbReference type="EMBL" id="MBC1616391.1"/>
    </source>
</evidence>
<evidence type="ECO:0000259" key="1">
    <source>
        <dbReference type="PROSITE" id="PS50943"/>
    </source>
</evidence>
<reference evidence="2 3" key="1">
    <citation type="submission" date="2020-03" db="EMBL/GenBank/DDBJ databases">
        <title>Soil Listeria distribution.</title>
        <authorList>
            <person name="Liao J."/>
            <person name="Wiedmann M."/>
        </authorList>
    </citation>
    <scope>NUCLEOTIDE SEQUENCE [LARGE SCALE GENOMIC DNA]</scope>
    <source>
        <strain evidence="2 3">FSL L7-1299</strain>
    </source>
</reference>
<accession>A0A842AKZ3</accession>
<dbReference type="EMBL" id="JAARSH010000005">
    <property type="protein sequence ID" value="MBC1616391.1"/>
    <property type="molecule type" value="Genomic_DNA"/>
</dbReference>
<dbReference type="SUPFAM" id="SSF47413">
    <property type="entry name" value="lambda repressor-like DNA-binding domains"/>
    <property type="match status" value="1"/>
</dbReference>
<dbReference type="RefSeq" id="WP_185434372.1">
    <property type="nucleotide sequence ID" value="NZ_JAARSH010000005.1"/>
</dbReference>
<dbReference type="CDD" id="cd00093">
    <property type="entry name" value="HTH_XRE"/>
    <property type="match status" value="1"/>
</dbReference>
<organism evidence="2 3">
    <name type="scientific">Listeria booriae</name>
    <dbReference type="NCBI Taxonomy" id="1552123"/>
    <lineage>
        <taxon>Bacteria</taxon>
        <taxon>Bacillati</taxon>
        <taxon>Bacillota</taxon>
        <taxon>Bacilli</taxon>
        <taxon>Bacillales</taxon>
        <taxon>Listeriaceae</taxon>
        <taxon>Listeria</taxon>
    </lineage>
</organism>